<feature type="domain" description="Endonuclease/exonuclease/phosphatase" evidence="1">
    <location>
        <begin position="6"/>
        <end position="292"/>
    </location>
</feature>
<dbReference type="PANTHER" id="PTHR42834">
    <property type="entry name" value="ENDONUCLEASE/EXONUCLEASE/PHOSPHATASE FAMILY PROTEIN (AFU_ORTHOLOGUE AFUA_3G09210)"/>
    <property type="match status" value="1"/>
</dbReference>
<dbReference type="PANTHER" id="PTHR42834:SF1">
    <property type="entry name" value="ENDONUCLEASE_EXONUCLEASE_PHOSPHATASE FAMILY PROTEIN (AFU_ORTHOLOGUE AFUA_3G09210)"/>
    <property type="match status" value="1"/>
</dbReference>
<organism evidence="2 3">
    <name type="scientific">Rhodocytophaga rosea</name>
    <dbReference type="NCBI Taxonomy" id="2704465"/>
    <lineage>
        <taxon>Bacteria</taxon>
        <taxon>Pseudomonadati</taxon>
        <taxon>Bacteroidota</taxon>
        <taxon>Cytophagia</taxon>
        <taxon>Cytophagales</taxon>
        <taxon>Rhodocytophagaceae</taxon>
        <taxon>Rhodocytophaga</taxon>
    </lineage>
</organism>
<dbReference type="GO" id="GO:0004527">
    <property type="term" value="F:exonuclease activity"/>
    <property type="evidence" value="ECO:0007669"/>
    <property type="project" value="UniProtKB-KW"/>
</dbReference>
<dbReference type="InterPro" id="IPR036691">
    <property type="entry name" value="Endo/exonu/phosph_ase_sf"/>
</dbReference>
<dbReference type="SUPFAM" id="SSF56219">
    <property type="entry name" value="DNase I-like"/>
    <property type="match status" value="1"/>
</dbReference>
<dbReference type="Pfam" id="PF03372">
    <property type="entry name" value="Exo_endo_phos"/>
    <property type="match status" value="1"/>
</dbReference>
<proteinExistence type="predicted"/>
<keyword evidence="2" id="KW-0540">Nuclease</keyword>
<dbReference type="GO" id="GO:0004519">
    <property type="term" value="F:endonuclease activity"/>
    <property type="evidence" value="ECO:0007669"/>
    <property type="project" value="UniProtKB-KW"/>
</dbReference>
<reference evidence="2 3" key="1">
    <citation type="submission" date="2020-01" db="EMBL/GenBank/DDBJ databases">
        <authorList>
            <person name="Kim M.K."/>
        </authorList>
    </citation>
    <scope>NUCLEOTIDE SEQUENCE [LARGE SCALE GENOMIC DNA]</scope>
    <source>
        <strain evidence="2 3">172606-1</strain>
    </source>
</reference>
<dbReference type="InterPro" id="IPR005135">
    <property type="entry name" value="Endo/exonuclease/phosphatase"/>
</dbReference>
<dbReference type="EMBL" id="CP048222">
    <property type="protein sequence ID" value="QHT65349.1"/>
    <property type="molecule type" value="Genomic_DNA"/>
</dbReference>
<dbReference type="RefSeq" id="WP_162441436.1">
    <property type="nucleotide sequence ID" value="NZ_CP048222.1"/>
</dbReference>
<sequence length="347" mass="39638">MKISIATFNVENLIGTDKIIYDEPRPRYNVQQYQQKVGWIRNQLLKMNADVIGFQEIFEEQPLRDCLVGTPMENWDLFVAKPNGKSPVNAILSKFPIINTSVIEDIPFVFDFFDEAAMTSVLESKSIDILIKKFSRGVLKAEIQLNDKITALVVVLHLKSKRPIFPDGLDRDTATYPETAKGSVRSLIRRAIESCGVRQILSDEINKEEAKPIFILGDLNDNDTAVTNQAIIGEEPFRNLPPEEKVKRWKHVFQNCKDVQARKSIENFHYTYIHNGHYESLDNIFVSNHFAELNSNKIGRIIDVRLYNDHVIDLRTSMDRKPIYVTDHGQVVANIDLLDTVPTAPIS</sequence>
<keyword evidence="2" id="KW-0378">Hydrolase</keyword>
<protein>
    <submittedName>
        <fullName evidence="2">Endonuclease/exonuclease/phosphatase family protein</fullName>
    </submittedName>
</protein>
<evidence type="ECO:0000259" key="1">
    <source>
        <dbReference type="Pfam" id="PF03372"/>
    </source>
</evidence>
<evidence type="ECO:0000313" key="3">
    <source>
        <dbReference type="Proteomes" id="UP000480178"/>
    </source>
</evidence>
<dbReference type="AlphaFoldDB" id="A0A6C0GBJ4"/>
<evidence type="ECO:0000313" key="2">
    <source>
        <dbReference type="EMBL" id="QHT65349.1"/>
    </source>
</evidence>
<dbReference type="KEGG" id="rhoz:GXP67_00995"/>
<dbReference type="Proteomes" id="UP000480178">
    <property type="component" value="Chromosome"/>
</dbReference>
<name>A0A6C0GBJ4_9BACT</name>
<dbReference type="Gene3D" id="3.60.10.10">
    <property type="entry name" value="Endonuclease/exonuclease/phosphatase"/>
    <property type="match status" value="1"/>
</dbReference>
<keyword evidence="2" id="KW-0269">Exonuclease</keyword>
<gene>
    <name evidence="2" type="ORF">GXP67_00995</name>
</gene>
<accession>A0A6C0GBJ4</accession>
<keyword evidence="2" id="KW-0255">Endonuclease</keyword>
<keyword evidence="3" id="KW-1185">Reference proteome</keyword>